<evidence type="ECO:0000313" key="1">
    <source>
        <dbReference type="EMBL" id="KFD58456.1"/>
    </source>
</evidence>
<sequence length="120" mass="14213">MSVRKIGSRRISFESSKNEVKLTIKILQIWSDLHVRSDDIVVIRTAITIAFNYQEKEIRRRFIWVIRHGIIDQNRYTSQVQDLLLRKRTVRIDVHGNIVEEQETINIPPCCVKLKRPCTK</sequence>
<protein>
    <submittedName>
        <fullName evidence="1">Uncharacterized protein</fullName>
    </submittedName>
</protein>
<dbReference type="AlphaFoldDB" id="A0A085MML0"/>
<organism evidence="1 2">
    <name type="scientific">Trichuris suis</name>
    <name type="common">pig whipworm</name>
    <dbReference type="NCBI Taxonomy" id="68888"/>
    <lineage>
        <taxon>Eukaryota</taxon>
        <taxon>Metazoa</taxon>
        <taxon>Ecdysozoa</taxon>
        <taxon>Nematoda</taxon>
        <taxon>Enoplea</taxon>
        <taxon>Dorylaimia</taxon>
        <taxon>Trichinellida</taxon>
        <taxon>Trichuridae</taxon>
        <taxon>Trichuris</taxon>
    </lineage>
</organism>
<name>A0A085MML0_9BILA</name>
<gene>
    <name evidence="1" type="ORF">M513_00682</name>
</gene>
<dbReference type="Proteomes" id="UP000030764">
    <property type="component" value="Unassembled WGS sequence"/>
</dbReference>
<keyword evidence="2" id="KW-1185">Reference proteome</keyword>
<dbReference type="EMBL" id="KL363184">
    <property type="protein sequence ID" value="KFD58456.1"/>
    <property type="molecule type" value="Genomic_DNA"/>
</dbReference>
<proteinExistence type="predicted"/>
<evidence type="ECO:0000313" key="2">
    <source>
        <dbReference type="Proteomes" id="UP000030764"/>
    </source>
</evidence>
<reference evidence="1 2" key="1">
    <citation type="journal article" date="2014" name="Nat. Genet.">
        <title>Genome and transcriptome of the porcine whipworm Trichuris suis.</title>
        <authorList>
            <person name="Jex A.R."/>
            <person name="Nejsum P."/>
            <person name="Schwarz E.M."/>
            <person name="Hu L."/>
            <person name="Young N.D."/>
            <person name="Hall R.S."/>
            <person name="Korhonen P.K."/>
            <person name="Liao S."/>
            <person name="Thamsborg S."/>
            <person name="Xia J."/>
            <person name="Xu P."/>
            <person name="Wang S."/>
            <person name="Scheerlinck J.P."/>
            <person name="Hofmann A."/>
            <person name="Sternberg P.W."/>
            <person name="Wang J."/>
            <person name="Gasser R.B."/>
        </authorList>
    </citation>
    <scope>NUCLEOTIDE SEQUENCE [LARGE SCALE GENOMIC DNA]</scope>
    <source>
        <strain evidence="1">DCEP-RM93M</strain>
    </source>
</reference>
<accession>A0A085MML0</accession>